<feature type="compositionally biased region" description="Polar residues" evidence="1">
    <location>
        <begin position="1258"/>
        <end position="1267"/>
    </location>
</feature>
<evidence type="ECO:0000259" key="2">
    <source>
        <dbReference type="Pfam" id="PF12257"/>
    </source>
</evidence>
<keyword evidence="5" id="KW-1185">Reference proteome</keyword>
<dbReference type="OrthoDB" id="39497at2759"/>
<dbReference type="GO" id="GO:1990130">
    <property type="term" value="C:GATOR1 complex"/>
    <property type="evidence" value="ECO:0007669"/>
    <property type="project" value="TreeGrafter"/>
</dbReference>
<feature type="region of interest" description="Disordered" evidence="1">
    <location>
        <begin position="613"/>
        <end position="799"/>
    </location>
</feature>
<feature type="compositionally biased region" description="Basic and acidic residues" evidence="1">
    <location>
        <begin position="688"/>
        <end position="716"/>
    </location>
</feature>
<comment type="caution">
    <text evidence="4">The sequence shown here is derived from an EMBL/GenBank/DDBJ whole genome shotgun (WGS) entry which is preliminary data.</text>
</comment>
<evidence type="ECO:0000313" key="5">
    <source>
        <dbReference type="Proteomes" id="UP000193467"/>
    </source>
</evidence>
<dbReference type="Pfam" id="PF19418">
    <property type="entry name" value="DEPDC5_CTD"/>
    <property type="match status" value="1"/>
</dbReference>
<name>A0A1Y2ENS3_9BASI</name>
<dbReference type="Proteomes" id="UP000193467">
    <property type="component" value="Unassembled WGS sequence"/>
</dbReference>
<dbReference type="InterPro" id="IPR027244">
    <property type="entry name" value="IML1"/>
</dbReference>
<dbReference type="EMBL" id="MCGR01000047">
    <property type="protein sequence ID" value="ORY73231.1"/>
    <property type="molecule type" value="Genomic_DNA"/>
</dbReference>
<evidence type="ECO:0000256" key="1">
    <source>
        <dbReference type="SAM" id="MobiDB-lite"/>
    </source>
</evidence>
<feature type="region of interest" description="Disordered" evidence="1">
    <location>
        <begin position="451"/>
        <end position="479"/>
    </location>
</feature>
<feature type="compositionally biased region" description="Low complexity" evidence="1">
    <location>
        <begin position="768"/>
        <end position="777"/>
    </location>
</feature>
<feature type="domain" description="Vacuolar membrane-associated protein Iml1 N-terminal" evidence="2">
    <location>
        <begin position="118"/>
        <end position="413"/>
    </location>
</feature>
<dbReference type="InterPro" id="IPR045838">
    <property type="entry name" value="DEPDC5_CTD"/>
</dbReference>
<dbReference type="GO" id="GO:1904262">
    <property type="term" value="P:negative regulation of TORC1 signaling"/>
    <property type="evidence" value="ECO:0007669"/>
    <property type="project" value="TreeGrafter"/>
</dbReference>
<feature type="region of interest" description="Disordered" evidence="1">
    <location>
        <begin position="416"/>
        <end position="436"/>
    </location>
</feature>
<dbReference type="STRING" id="106004.A0A1Y2ENS3"/>
<dbReference type="InParanoid" id="A0A1Y2ENS3"/>
<dbReference type="FunCoup" id="A0A1Y2ENS3">
    <property type="interactions" value="203"/>
</dbReference>
<feature type="compositionally biased region" description="Low complexity" evidence="1">
    <location>
        <begin position="834"/>
        <end position="868"/>
    </location>
</feature>
<sequence length="1511" mass="168005">MPSYELHVDPGSPIDVLVAPTAYPAGTLRGDVIAIRPAQVPGKGKAKDRPLLYKIERMQEDEEAEAAHNTTPARRRNKAQVVVSGNVAQSFPWIKNRQEVAITLVHSPPPGSMVASHVELYFKDLYLSRPDMLRLSLSLANTCVFLNQRVTLPGSLARLRVGGLFDSDHQTVRSAWVDEDTKFIFRSESARVYVFVEMSQEMWHFEEDGSMLREKCEVFLQELFMHWTGRAEEGMDKKSKGNPTSHTVSMILYGRVIYEDNGEGEEARAPMRRLEDGTLYRDFYKVILDLTPSPSPSIVREVVAEIRNWQESVLLRKRESGEQKLAGRIAYAHESPVLEAANLALNSFEEHWVDRDLQRTGLEILVLTAGTSFYEVPKHLLRLTTERMLYHGIGLDLISLSKTPLHTVPLFSFRSHEPGLSEEGPPRMSPTSGGRGPLSLLHRDVLSAASGATSSHSRSNTHLSSTTPPRFTPSSTTIREGLTKEALRISSIPDDQRDPLYYDSSHPSQETSTYYSEPMFIFCSFFGSQIDKPHRIDRFMPRARCYELFSQGVGERMEIAIPLLASVGEMEKEEEGWRFLSEVERRQARRERYDAAAVGAKEGLDELANWSRQSGVTSGTSNGSAVVELSTKESIKGRSRGRKDEVDEEEEEESKGSGTGLGLVIGPRRKDRRAASEAITSSSNSRLLDVERGRDAKVSDARRLPSDSRSRTPVPRDHKRSSSVAASIRTVSSITTNKDASSRAAKSSTPALIARLTNPNAASPPPSSSNSTTTSTNRQGGGWLGLFGRSSTGSSAAPAPSVAVQKVEAQANVKPEFDLEGTTTAALSNAIPDSSSSTKASRGTSPSSSSRHSTSTTSRPTQPISISTRAEQTREADRPTKAANQSPSLKVVPPVGGRRSGVKSTASRFNPSKPGKQSVGLADQARRWASIFIRHSNDQRRVNWVSVARGACLPLTTDYLPPADALSTQYSDYRYSIPTTNLTSSFLLRTDNPRRTPVLELITELISQRLSHGFQCVTPANHVGALDEINLASSKTLPDVLRDIHDGEITAVYLTLTNQIHRIWYDRRTQTVLVKIMRRRRSWIKETYDYGALIFTQGSKVYRQTSIDFPYPNMIEPVDWQHLDRLVAGAEKLDLRPSLRYWRTRLVLLPCATLPDREYIVSKTKALALEGEPTDAMIQDQGFHTFMELVENARWIVPGEEREQTPITHTTLSAPDWAASVARNPSSSSSSSTDDAAPAPTPRQTTISWLTRIKVGDPSSSQPSTPAIESTPTFPSSSPSIEPTPPKKPTVQMSYAVMLDLDPSKRSPRSERVLFHFDRSHNVQAAYHCELNWLAGSGKVIDMAIQSWGRQVARYGLNLIEVGTRAVEDRHNPFQQATEVRLVVPPPSIEGTDLPEHYYESALLRSLDFFLDLGADSTFPTDIDVQYSYRRAPTAQSQFIHRSGTLLVAILGGEDGFAFMPNRIFTSHSQSLRPEEAMTELLRVCRDEKRLEMLWEQLRSEVEIKAPKEQQ</sequence>
<dbReference type="GO" id="GO:0005096">
    <property type="term" value="F:GTPase activator activity"/>
    <property type="evidence" value="ECO:0007669"/>
    <property type="project" value="InterPro"/>
</dbReference>
<feature type="compositionally biased region" description="Polar residues" evidence="1">
    <location>
        <begin position="613"/>
        <end position="624"/>
    </location>
</feature>
<evidence type="ECO:0000259" key="3">
    <source>
        <dbReference type="Pfam" id="PF19418"/>
    </source>
</evidence>
<dbReference type="PANTHER" id="PTHR13179:SF8">
    <property type="entry name" value="GATOR COMPLEX PROTEIN DEPDC5"/>
    <property type="match status" value="1"/>
</dbReference>
<feature type="domain" description="DEPDC5 C-terminal" evidence="3">
    <location>
        <begin position="1290"/>
        <end position="1362"/>
    </location>
</feature>
<dbReference type="PANTHER" id="PTHR13179">
    <property type="entry name" value="DEP DOMAIN CONTAINING PROTEIN 5"/>
    <property type="match status" value="1"/>
</dbReference>
<reference evidence="4 5" key="1">
    <citation type="submission" date="2016-07" db="EMBL/GenBank/DDBJ databases">
        <title>Pervasive Adenine N6-methylation of Active Genes in Fungi.</title>
        <authorList>
            <consortium name="DOE Joint Genome Institute"/>
            <person name="Mondo S.J."/>
            <person name="Dannebaum R.O."/>
            <person name="Kuo R.C."/>
            <person name="Labutti K."/>
            <person name="Haridas S."/>
            <person name="Kuo A."/>
            <person name="Salamov A."/>
            <person name="Ahrendt S.R."/>
            <person name="Lipzen A."/>
            <person name="Sullivan W."/>
            <person name="Andreopoulos W.B."/>
            <person name="Clum A."/>
            <person name="Lindquist E."/>
            <person name="Daum C."/>
            <person name="Ramamoorthy G.K."/>
            <person name="Gryganskyi A."/>
            <person name="Culley D."/>
            <person name="Magnuson J.K."/>
            <person name="James T.Y."/>
            <person name="O'Malley M.A."/>
            <person name="Stajich J.E."/>
            <person name="Spatafora J.W."/>
            <person name="Visel A."/>
            <person name="Grigoriev I.V."/>
        </authorList>
    </citation>
    <scope>NUCLEOTIDE SEQUENCE [LARGE SCALE GENOMIC DNA]</scope>
    <source>
        <strain evidence="4 5">62-1032</strain>
    </source>
</reference>
<organism evidence="4 5">
    <name type="scientific">Leucosporidium creatinivorum</name>
    <dbReference type="NCBI Taxonomy" id="106004"/>
    <lineage>
        <taxon>Eukaryota</taxon>
        <taxon>Fungi</taxon>
        <taxon>Dikarya</taxon>
        <taxon>Basidiomycota</taxon>
        <taxon>Pucciniomycotina</taxon>
        <taxon>Microbotryomycetes</taxon>
        <taxon>Leucosporidiales</taxon>
        <taxon>Leucosporidium</taxon>
    </lineage>
</organism>
<protein>
    <submittedName>
        <fullName evidence="4">Uncharacterized protein</fullName>
    </submittedName>
</protein>
<proteinExistence type="predicted"/>
<dbReference type="InterPro" id="IPR048255">
    <property type="entry name" value="IML1_N"/>
</dbReference>
<gene>
    <name evidence="4" type="ORF">BCR35DRAFT_333741</name>
</gene>
<evidence type="ECO:0000313" key="4">
    <source>
        <dbReference type="EMBL" id="ORY73231.1"/>
    </source>
</evidence>
<feature type="compositionally biased region" description="Basic and acidic residues" evidence="1">
    <location>
        <begin position="871"/>
        <end position="880"/>
    </location>
</feature>
<dbReference type="GO" id="GO:0010508">
    <property type="term" value="P:positive regulation of autophagy"/>
    <property type="evidence" value="ECO:0007669"/>
    <property type="project" value="TreeGrafter"/>
</dbReference>
<feature type="compositionally biased region" description="Polar residues" evidence="1">
    <location>
        <begin position="722"/>
        <end position="750"/>
    </location>
</feature>
<feature type="region of interest" description="Disordered" evidence="1">
    <location>
        <begin position="1209"/>
        <end position="1288"/>
    </location>
</feature>
<accession>A0A1Y2ENS3</accession>
<dbReference type="Pfam" id="PF12257">
    <property type="entry name" value="IML1"/>
    <property type="match status" value="1"/>
</dbReference>
<feature type="compositionally biased region" description="Low complexity" evidence="1">
    <location>
        <begin position="453"/>
        <end position="477"/>
    </location>
</feature>
<feature type="region of interest" description="Disordered" evidence="1">
    <location>
        <begin position="828"/>
        <end position="921"/>
    </location>
</feature>
<feature type="compositionally biased region" description="Low complexity" evidence="1">
    <location>
        <begin position="1268"/>
        <end position="1281"/>
    </location>
</feature>
<feature type="compositionally biased region" description="Low complexity" evidence="1">
    <location>
        <begin position="1218"/>
        <end position="1238"/>
    </location>
</feature>